<evidence type="ECO:0000313" key="2">
    <source>
        <dbReference type="EMBL" id="KAB0390753.1"/>
    </source>
</evidence>
<feature type="region of interest" description="Disordered" evidence="1">
    <location>
        <begin position="1"/>
        <end position="31"/>
    </location>
</feature>
<dbReference type="OrthoDB" id="331602at2759"/>
<reference evidence="2 3" key="1">
    <citation type="journal article" date="2019" name="PLoS ONE">
        <title>Genomic analyses reveal an absence of contemporary introgressive admixture between fin whales and blue whales, despite known hybrids.</title>
        <authorList>
            <person name="Westbury M.V."/>
            <person name="Petersen B."/>
            <person name="Lorenzen E.D."/>
        </authorList>
    </citation>
    <scope>NUCLEOTIDE SEQUENCE [LARGE SCALE GENOMIC DNA]</scope>
    <source>
        <strain evidence="2">FinWhale-01</strain>
    </source>
</reference>
<comment type="caution">
    <text evidence="2">The sequence shown here is derived from an EMBL/GenBank/DDBJ whole genome shotgun (WGS) entry which is preliminary data.</text>
</comment>
<dbReference type="Proteomes" id="UP000437017">
    <property type="component" value="Unassembled WGS sequence"/>
</dbReference>
<keyword evidence="3" id="KW-1185">Reference proteome</keyword>
<organism evidence="2 3">
    <name type="scientific">Balaenoptera physalus</name>
    <name type="common">Fin whale</name>
    <name type="synonym">Balaena physalus</name>
    <dbReference type="NCBI Taxonomy" id="9770"/>
    <lineage>
        <taxon>Eukaryota</taxon>
        <taxon>Metazoa</taxon>
        <taxon>Chordata</taxon>
        <taxon>Craniata</taxon>
        <taxon>Vertebrata</taxon>
        <taxon>Euteleostomi</taxon>
        <taxon>Mammalia</taxon>
        <taxon>Eutheria</taxon>
        <taxon>Laurasiatheria</taxon>
        <taxon>Artiodactyla</taxon>
        <taxon>Whippomorpha</taxon>
        <taxon>Cetacea</taxon>
        <taxon>Mysticeti</taxon>
        <taxon>Balaenopteridae</taxon>
        <taxon>Balaenoptera</taxon>
    </lineage>
</organism>
<gene>
    <name evidence="2" type="ORF">E2I00_005182</name>
</gene>
<proteinExistence type="predicted"/>
<name>A0A643BS74_BALPH</name>
<dbReference type="AlphaFoldDB" id="A0A643BS74"/>
<accession>A0A643BS74</accession>
<protein>
    <submittedName>
        <fullName evidence="2">Uncharacterized protein</fullName>
    </submittedName>
</protein>
<evidence type="ECO:0000256" key="1">
    <source>
        <dbReference type="SAM" id="MobiDB-lite"/>
    </source>
</evidence>
<dbReference type="EMBL" id="SGJD01005082">
    <property type="protein sequence ID" value="KAB0390753.1"/>
    <property type="molecule type" value="Genomic_DNA"/>
</dbReference>
<evidence type="ECO:0000313" key="3">
    <source>
        <dbReference type="Proteomes" id="UP000437017"/>
    </source>
</evidence>
<sequence length="60" mass="6641">MKEQLERNRWRKQSLDAASESPREKEGLAEASETISALKGKVSEWQWSAELGGAVEVPGV</sequence>